<feature type="domain" description="ABC transmembrane type-1" evidence="13">
    <location>
        <begin position="14"/>
        <end position="220"/>
    </location>
</feature>
<comment type="subcellular location">
    <subcellularLocation>
        <location evidence="2 12">Cell inner membrane</location>
        <topology evidence="2 12">Multi-pass membrane protein</topology>
    </subcellularLocation>
    <subcellularLocation>
        <location evidence="11">Cell membrane</location>
        <topology evidence="11">Multi-pass membrane protein</topology>
    </subcellularLocation>
</comment>
<gene>
    <name evidence="14" type="primary">modB</name>
    <name evidence="14" type="ORF">HS961_17655</name>
</gene>
<dbReference type="Proteomes" id="UP000515240">
    <property type="component" value="Chromosome"/>
</dbReference>
<sequence length="232" mass="24889">MSTSILSPDDWAAIWLTLELASLTTILLLVLATPLAWWLAHTPSRWRGPIGAVVTLPLVLPPTVIGFYLLVTMGPNGPLGQLTNSMGLGYLPFSFAGLVVGSLVYSLPFAVQPLQRAFEGLGRRPLEVAATLGASRIDSFFSVALPLARPGFITAAVLTFAHTVGEFGIVLMLGGNIPAKTRVVSVQIYDHVEAMEYAQAHWLAGGMVVFAFVVLVALQWLQPRDKNNASPL</sequence>
<evidence type="ECO:0000256" key="7">
    <source>
        <dbReference type="ARBA" id="ARBA00022519"/>
    </source>
</evidence>
<evidence type="ECO:0000313" key="14">
    <source>
        <dbReference type="EMBL" id="QMV74511.1"/>
    </source>
</evidence>
<proteinExistence type="inferred from homology"/>
<dbReference type="EMBL" id="CP058554">
    <property type="protein sequence ID" value="QMV74511.1"/>
    <property type="molecule type" value="Genomic_DNA"/>
</dbReference>
<feature type="transmembrane region" description="Helical" evidence="11">
    <location>
        <begin position="12"/>
        <end position="38"/>
    </location>
</feature>
<keyword evidence="5" id="KW-1003">Cell membrane</keyword>
<keyword evidence="10 11" id="KW-0472">Membrane</keyword>
<feature type="transmembrane region" description="Helical" evidence="11">
    <location>
        <begin position="90"/>
        <end position="111"/>
    </location>
</feature>
<dbReference type="KEGG" id="cpis:HS961_17655"/>
<evidence type="ECO:0000313" key="15">
    <source>
        <dbReference type="Proteomes" id="UP000515240"/>
    </source>
</evidence>
<evidence type="ECO:0000256" key="10">
    <source>
        <dbReference type="ARBA" id="ARBA00023136"/>
    </source>
</evidence>
<name>A0A7G5EKI6_9BURK</name>
<dbReference type="Gene3D" id="1.10.3720.10">
    <property type="entry name" value="MetI-like"/>
    <property type="match status" value="1"/>
</dbReference>
<evidence type="ECO:0000256" key="4">
    <source>
        <dbReference type="ARBA" id="ARBA00022448"/>
    </source>
</evidence>
<evidence type="ECO:0000256" key="3">
    <source>
        <dbReference type="ARBA" id="ARBA00007069"/>
    </source>
</evidence>
<evidence type="ECO:0000256" key="9">
    <source>
        <dbReference type="ARBA" id="ARBA00022989"/>
    </source>
</evidence>
<dbReference type="AlphaFoldDB" id="A0A7G5EKI6"/>
<feature type="transmembrane region" description="Helical" evidence="11">
    <location>
        <begin position="200"/>
        <end position="221"/>
    </location>
</feature>
<comment type="similarity">
    <text evidence="3 12">Belongs to the binding-protein-dependent transport system permease family. CysTW subfamily.</text>
</comment>
<dbReference type="CDD" id="cd06261">
    <property type="entry name" value="TM_PBP2"/>
    <property type="match status" value="1"/>
</dbReference>
<dbReference type="FunFam" id="1.10.3720.10:FF:000054">
    <property type="entry name" value="Molybdenum transport system permease"/>
    <property type="match status" value="1"/>
</dbReference>
<dbReference type="GO" id="GO:0005886">
    <property type="term" value="C:plasma membrane"/>
    <property type="evidence" value="ECO:0007669"/>
    <property type="project" value="UniProtKB-SubCell"/>
</dbReference>
<evidence type="ECO:0000256" key="6">
    <source>
        <dbReference type="ARBA" id="ARBA00022505"/>
    </source>
</evidence>
<dbReference type="InterPro" id="IPR000515">
    <property type="entry name" value="MetI-like"/>
</dbReference>
<evidence type="ECO:0000256" key="1">
    <source>
        <dbReference type="ARBA" id="ARBA00002949"/>
    </source>
</evidence>
<organism evidence="14 15">
    <name type="scientific">Comamonas piscis</name>
    <dbReference type="NCBI Taxonomy" id="1562974"/>
    <lineage>
        <taxon>Bacteria</taxon>
        <taxon>Pseudomonadati</taxon>
        <taxon>Pseudomonadota</taxon>
        <taxon>Betaproteobacteria</taxon>
        <taxon>Burkholderiales</taxon>
        <taxon>Comamonadaceae</taxon>
        <taxon>Comamonas</taxon>
    </lineage>
</organism>
<dbReference type="PANTHER" id="PTHR30183">
    <property type="entry name" value="MOLYBDENUM TRANSPORT SYSTEM PERMEASE PROTEIN MODB"/>
    <property type="match status" value="1"/>
</dbReference>
<feature type="transmembrane region" description="Helical" evidence="11">
    <location>
        <begin position="50"/>
        <end position="70"/>
    </location>
</feature>
<dbReference type="PROSITE" id="PS50928">
    <property type="entry name" value="ABC_TM1"/>
    <property type="match status" value="1"/>
</dbReference>
<comment type="function">
    <text evidence="1 12">Part of the binding-protein-dependent transport system for molybdenum; probably responsible for the translocation of the substrate across the membrane.</text>
</comment>
<accession>A0A7G5EKI6</accession>
<dbReference type="RefSeq" id="WP_182324231.1">
    <property type="nucleotide sequence ID" value="NZ_CP058554.1"/>
</dbReference>
<keyword evidence="15" id="KW-1185">Reference proteome</keyword>
<keyword evidence="9 11" id="KW-1133">Transmembrane helix</keyword>
<keyword evidence="4 11" id="KW-0813">Transport</keyword>
<dbReference type="PANTHER" id="PTHR30183:SF8">
    <property type="entry name" value="MOLYBDENUM TRANSPORT SYSTEM PERMEASE"/>
    <property type="match status" value="1"/>
</dbReference>
<feature type="transmembrane region" description="Helical" evidence="11">
    <location>
        <begin position="152"/>
        <end position="173"/>
    </location>
</feature>
<evidence type="ECO:0000256" key="11">
    <source>
        <dbReference type="RuleBase" id="RU363032"/>
    </source>
</evidence>
<evidence type="ECO:0000256" key="2">
    <source>
        <dbReference type="ARBA" id="ARBA00004429"/>
    </source>
</evidence>
<dbReference type="Pfam" id="PF00528">
    <property type="entry name" value="BPD_transp_1"/>
    <property type="match status" value="1"/>
</dbReference>
<evidence type="ECO:0000256" key="12">
    <source>
        <dbReference type="RuleBase" id="RU365097"/>
    </source>
</evidence>
<dbReference type="InterPro" id="IPR011867">
    <property type="entry name" value="ModB_ABC"/>
</dbReference>
<reference evidence="14 15" key="1">
    <citation type="journal article" date="2020" name="G3 (Bethesda)">
        <title>CeMbio - The Caenorhabditis elegans Microbiome Resource.</title>
        <authorList>
            <person name="Dirksen P."/>
            <person name="Assie A."/>
            <person name="Zimmermann J."/>
            <person name="Zhang F."/>
            <person name="Tietje A.M."/>
            <person name="Marsh S.A."/>
            <person name="Felix M.A."/>
            <person name="Shapira M."/>
            <person name="Kaleta C."/>
            <person name="Schulenburg H."/>
            <person name="Samuel B."/>
        </authorList>
    </citation>
    <scope>NUCLEOTIDE SEQUENCE [LARGE SCALE GENOMIC DNA]</scope>
    <source>
        <strain evidence="14 15">BIGb0172</strain>
    </source>
</reference>
<dbReference type="NCBIfam" id="TIGR02141">
    <property type="entry name" value="modB_ABC"/>
    <property type="match status" value="1"/>
</dbReference>
<protein>
    <recommendedName>
        <fullName evidence="12">Molybdenum transport system permease</fullName>
    </recommendedName>
</protein>
<evidence type="ECO:0000256" key="5">
    <source>
        <dbReference type="ARBA" id="ARBA00022475"/>
    </source>
</evidence>
<evidence type="ECO:0000259" key="13">
    <source>
        <dbReference type="PROSITE" id="PS50928"/>
    </source>
</evidence>
<dbReference type="InterPro" id="IPR035906">
    <property type="entry name" value="MetI-like_sf"/>
</dbReference>
<dbReference type="SUPFAM" id="SSF161098">
    <property type="entry name" value="MetI-like"/>
    <property type="match status" value="1"/>
</dbReference>
<evidence type="ECO:0000256" key="8">
    <source>
        <dbReference type="ARBA" id="ARBA00022692"/>
    </source>
</evidence>
<keyword evidence="8 11" id="KW-0812">Transmembrane</keyword>
<keyword evidence="7 12" id="KW-0997">Cell inner membrane</keyword>
<keyword evidence="6 12" id="KW-0500">Molybdenum</keyword>
<dbReference type="GO" id="GO:0015098">
    <property type="term" value="F:molybdate ion transmembrane transporter activity"/>
    <property type="evidence" value="ECO:0007669"/>
    <property type="project" value="UniProtKB-UniRule"/>
</dbReference>